<keyword evidence="3" id="KW-1185">Reference proteome</keyword>
<feature type="region of interest" description="Disordered" evidence="1">
    <location>
        <begin position="1"/>
        <end position="33"/>
    </location>
</feature>
<dbReference type="InterPro" id="IPR036388">
    <property type="entry name" value="WH-like_DNA-bd_sf"/>
</dbReference>
<sequence>MDRDHDHDWRPGDDIAGPQRRAPPPGVETDRSGIPVIAGTGIEAHRIAALIAGGMDLDEVLGDYLSLTRGQVLAAKAYADTHPWTGAPYPSITAKKAMRDSDLSDLEPFLPIRQ</sequence>
<evidence type="ECO:0000313" key="2">
    <source>
        <dbReference type="EMBL" id="RYB06018.1"/>
    </source>
</evidence>
<evidence type="ECO:0000256" key="1">
    <source>
        <dbReference type="SAM" id="MobiDB-lite"/>
    </source>
</evidence>
<dbReference type="Pfam" id="PF04255">
    <property type="entry name" value="DUF433"/>
    <property type="match status" value="1"/>
</dbReference>
<dbReference type="Gene3D" id="1.10.10.10">
    <property type="entry name" value="Winged helix-like DNA-binding domain superfamily/Winged helix DNA-binding domain"/>
    <property type="match status" value="1"/>
</dbReference>
<organism evidence="2 3">
    <name type="scientific">Lichenibacterium ramalinae</name>
    <dbReference type="NCBI Taxonomy" id="2316527"/>
    <lineage>
        <taxon>Bacteria</taxon>
        <taxon>Pseudomonadati</taxon>
        <taxon>Pseudomonadota</taxon>
        <taxon>Alphaproteobacteria</taxon>
        <taxon>Hyphomicrobiales</taxon>
        <taxon>Lichenihabitantaceae</taxon>
        <taxon>Lichenibacterium</taxon>
    </lineage>
</organism>
<dbReference type="RefSeq" id="WP_129218527.1">
    <property type="nucleotide sequence ID" value="NZ_QYBC01000005.1"/>
</dbReference>
<dbReference type="AlphaFoldDB" id="A0A4Q2RH93"/>
<reference evidence="2 3" key="1">
    <citation type="submission" date="2018-09" db="EMBL/GenBank/DDBJ databases">
        <authorList>
            <person name="Grouzdev D.S."/>
            <person name="Krutkina M.S."/>
        </authorList>
    </citation>
    <scope>NUCLEOTIDE SEQUENCE [LARGE SCALE GENOMIC DNA]</scope>
    <source>
        <strain evidence="2 3">RmlP001</strain>
    </source>
</reference>
<dbReference type="Proteomes" id="UP000289411">
    <property type="component" value="Unassembled WGS sequence"/>
</dbReference>
<dbReference type="SUPFAM" id="SSF46689">
    <property type="entry name" value="Homeodomain-like"/>
    <property type="match status" value="1"/>
</dbReference>
<dbReference type="EMBL" id="QYBC01000005">
    <property type="protein sequence ID" value="RYB06018.1"/>
    <property type="molecule type" value="Genomic_DNA"/>
</dbReference>
<evidence type="ECO:0000313" key="3">
    <source>
        <dbReference type="Proteomes" id="UP000289411"/>
    </source>
</evidence>
<name>A0A4Q2RH93_9HYPH</name>
<dbReference type="InterPro" id="IPR009057">
    <property type="entry name" value="Homeodomain-like_sf"/>
</dbReference>
<comment type="caution">
    <text evidence="2">The sequence shown here is derived from an EMBL/GenBank/DDBJ whole genome shotgun (WGS) entry which is preliminary data.</text>
</comment>
<dbReference type="InterPro" id="IPR007367">
    <property type="entry name" value="DUF433"/>
</dbReference>
<feature type="compositionally biased region" description="Basic and acidic residues" evidence="1">
    <location>
        <begin position="1"/>
        <end position="13"/>
    </location>
</feature>
<accession>A0A4Q2RH93</accession>
<proteinExistence type="predicted"/>
<protein>
    <submittedName>
        <fullName evidence="2">DUF433 domain-containing protein</fullName>
    </submittedName>
</protein>
<dbReference type="OrthoDB" id="200074at2"/>
<gene>
    <name evidence="2" type="ORF">D3272_07430</name>
</gene>
<reference evidence="2 3" key="2">
    <citation type="submission" date="2019-02" db="EMBL/GenBank/DDBJ databases">
        <title>'Lichenibacterium ramalinii' gen. nov. sp. nov., 'Lichenibacterium minor' gen. nov. sp. nov.</title>
        <authorList>
            <person name="Pankratov T."/>
        </authorList>
    </citation>
    <scope>NUCLEOTIDE SEQUENCE [LARGE SCALE GENOMIC DNA]</scope>
    <source>
        <strain evidence="2 3">RmlP001</strain>
    </source>
</reference>